<reference evidence="9" key="1">
    <citation type="submission" date="2013-05" db="EMBL/GenBank/DDBJ databases">
        <title>The Genome sequence of Mucor circinelloides f. circinelloides 1006PhL.</title>
        <authorList>
            <consortium name="The Broad Institute Genomics Platform"/>
            <person name="Cuomo C."/>
            <person name="Earl A."/>
            <person name="Findley K."/>
            <person name="Lee S.C."/>
            <person name="Walker B."/>
            <person name="Young S."/>
            <person name="Zeng Q."/>
            <person name="Gargeya S."/>
            <person name="Fitzgerald M."/>
            <person name="Haas B."/>
            <person name="Abouelleil A."/>
            <person name="Allen A.W."/>
            <person name="Alvarado L."/>
            <person name="Arachchi H.M."/>
            <person name="Berlin A.M."/>
            <person name="Chapman S.B."/>
            <person name="Gainer-Dewar J."/>
            <person name="Goldberg J."/>
            <person name="Griggs A."/>
            <person name="Gujja S."/>
            <person name="Hansen M."/>
            <person name="Howarth C."/>
            <person name="Imamovic A."/>
            <person name="Ireland A."/>
            <person name="Larimer J."/>
            <person name="McCowan C."/>
            <person name="Murphy C."/>
            <person name="Pearson M."/>
            <person name="Poon T.W."/>
            <person name="Priest M."/>
            <person name="Roberts A."/>
            <person name="Saif S."/>
            <person name="Shea T."/>
            <person name="Sisk P."/>
            <person name="Sykes S."/>
            <person name="Wortman J."/>
            <person name="Nusbaum C."/>
            <person name="Birren B."/>
        </authorList>
    </citation>
    <scope>NUCLEOTIDE SEQUENCE [LARGE SCALE GENOMIC DNA]</scope>
    <source>
        <strain evidence="9">1006PhL</strain>
    </source>
</reference>
<name>S2JIX3_MUCC1</name>
<proteinExistence type="inferred from homology"/>
<gene>
    <name evidence="8" type="ORF">HMPREF1544_03381</name>
</gene>
<feature type="transmembrane region" description="Helical" evidence="7">
    <location>
        <begin position="65"/>
        <end position="88"/>
    </location>
</feature>
<keyword evidence="3 7" id="KW-1133">Transmembrane helix</keyword>
<dbReference type="FunCoup" id="S2JIX3">
    <property type="interactions" value="155"/>
</dbReference>
<dbReference type="GO" id="GO:0015174">
    <property type="term" value="F:basic amino acid transmembrane transporter activity"/>
    <property type="evidence" value="ECO:0007669"/>
    <property type="project" value="UniProtKB-ARBA"/>
</dbReference>
<dbReference type="FunFam" id="1.20.1280.290:FF:000012">
    <property type="entry name" value="Vacuolar membrane PQ loop repeat protein"/>
    <property type="match status" value="1"/>
</dbReference>
<comment type="similarity">
    <text evidence="5">Belongs to the laat-1 family.</text>
</comment>
<evidence type="ECO:0000256" key="2">
    <source>
        <dbReference type="ARBA" id="ARBA00022692"/>
    </source>
</evidence>
<dbReference type="InterPro" id="IPR006603">
    <property type="entry name" value="PQ-loop_rpt"/>
</dbReference>
<keyword evidence="4 7" id="KW-0472">Membrane</keyword>
<evidence type="ECO:0000256" key="5">
    <source>
        <dbReference type="ARBA" id="ARBA00038039"/>
    </source>
</evidence>
<dbReference type="Gene3D" id="1.20.1280.290">
    <property type="match status" value="2"/>
</dbReference>
<evidence type="ECO:0000313" key="8">
    <source>
        <dbReference type="EMBL" id="EPB89859.1"/>
    </source>
</evidence>
<dbReference type="PANTHER" id="PTHR16201:SF44">
    <property type="entry name" value="SEVEN TRANSMEMBRANE PROTEIN 1"/>
    <property type="match status" value="1"/>
</dbReference>
<feature type="transmembrane region" description="Helical" evidence="7">
    <location>
        <begin position="39"/>
        <end position="59"/>
    </location>
</feature>
<accession>S2JIX3</accession>
<evidence type="ECO:0008006" key="10">
    <source>
        <dbReference type="Google" id="ProtNLM"/>
    </source>
</evidence>
<sequence>MIDHTFASSVAGYLSIVCWLIVFTPQLWENYQRKSGDGLSMTFLVIWLAGDVFNLLGVIMQDLLVTMFVLALYYTVADMGLIWQVIYYQQQGKQVDRHEEEVSPLVDESSSLLNAATTSYNNTTVSSSNSSFITITDTKKKQTSGTKLFNLISAISIVLVTVVSCYTYYNAHWKHHHGDDDHDGDDQDERLRFLPQFMGWSSAVLYVGSRIPQILKNWRNKSTEGLSFGMFTCAVMGNIFFTTSIFLKSTNINYILMNLSWIVGSCGTLIFDFIIFIQFFVYSKEKKNTMIGKPTV</sequence>
<dbReference type="Proteomes" id="UP000014254">
    <property type="component" value="Unassembled WGS sequence"/>
</dbReference>
<feature type="transmembrane region" description="Helical" evidence="7">
    <location>
        <begin position="6"/>
        <end position="27"/>
    </location>
</feature>
<dbReference type="Pfam" id="PF04193">
    <property type="entry name" value="PQ-loop"/>
    <property type="match status" value="2"/>
</dbReference>
<dbReference type="PANTHER" id="PTHR16201">
    <property type="entry name" value="SEVEN TRANSMEMBRANE PROTEIN 1-RELATED"/>
    <property type="match status" value="1"/>
</dbReference>
<dbReference type="InterPro" id="IPR051415">
    <property type="entry name" value="LAAT-1"/>
</dbReference>
<dbReference type="GO" id="GO:0034486">
    <property type="term" value="P:vacuolar transmembrane transport"/>
    <property type="evidence" value="ECO:0007669"/>
    <property type="project" value="UniProtKB-ARBA"/>
</dbReference>
<dbReference type="InParanoid" id="S2JIX3"/>
<evidence type="ECO:0000256" key="7">
    <source>
        <dbReference type="SAM" id="Phobius"/>
    </source>
</evidence>
<feature type="transmembrane region" description="Helical" evidence="7">
    <location>
        <begin position="148"/>
        <end position="171"/>
    </location>
</feature>
<dbReference type="EMBL" id="KE123929">
    <property type="protein sequence ID" value="EPB89859.1"/>
    <property type="molecule type" value="Genomic_DNA"/>
</dbReference>
<evidence type="ECO:0000256" key="6">
    <source>
        <dbReference type="ARBA" id="ARBA00050768"/>
    </source>
</evidence>
<dbReference type="FunFam" id="1.20.1280.290:FF:000009">
    <property type="entry name" value="PQ loop repeat family protein"/>
    <property type="match status" value="1"/>
</dbReference>
<feature type="transmembrane region" description="Helical" evidence="7">
    <location>
        <begin position="228"/>
        <end position="247"/>
    </location>
</feature>
<dbReference type="GO" id="GO:0098852">
    <property type="term" value="C:lytic vacuole membrane"/>
    <property type="evidence" value="ECO:0007669"/>
    <property type="project" value="UniProtKB-ARBA"/>
</dbReference>
<keyword evidence="2 7" id="KW-0812">Transmembrane</keyword>
<keyword evidence="9" id="KW-1185">Reference proteome</keyword>
<comment type="catalytic activity">
    <reaction evidence="6">
        <text>L-histidine(out) + L-arginine(in) = L-histidine(in) + L-arginine(out)</text>
        <dbReference type="Rhea" id="RHEA:71063"/>
        <dbReference type="ChEBI" id="CHEBI:32682"/>
        <dbReference type="ChEBI" id="CHEBI:57595"/>
    </reaction>
</comment>
<organism evidence="8 9">
    <name type="scientific">Mucor circinelloides f. circinelloides (strain 1006PhL)</name>
    <name type="common">Mucormycosis agent</name>
    <name type="synonym">Calyptromyces circinelloides</name>
    <dbReference type="NCBI Taxonomy" id="1220926"/>
    <lineage>
        <taxon>Eukaryota</taxon>
        <taxon>Fungi</taxon>
        <taxon>Fungi incertae sedis</taxon>
        <taxon>Mucoromycota</taxon>
        <taxon>Mucoromycotina</taxon>
        <taxon>Mucoromycetes</taxon>
        <taxon>Mucorales</taxon>
        <taxon>Mucorineae</taxon>
        <taxon>Mucoraceae</taxon>
        <taxon>Mucor</taxon>
    </lineage>
</organism>
<evidence type="ECO:0000256" key="1">
    <source>
        <dbReference type="ARBA" id="ARBA00004141"/>
    </source>
</evidence>
<evidence type="ECO:0000256" key="4">
    <source>
        <dbReference type="ARBA" id="ARBA00023136"/>
    </source>
</evidence>
<protein>
    <recommendedName>
        <fullName evidence="10">PQ-loop-domain-containing protein</fullName>
    </recommendedName>
</protein>
<dbReference type="AlphaFoldDB" id="S2JIX3"/>
<dbReference type="OMA" id="DMCIFIQ"/>
<dbReference type="OrthoDB" id="8048523at2759"/>
<dbReference type="VEuPathDB" id="FungiDB:HMPREF1544_03381"/>
<evidence type="ECO:0000256" key="3">
    <source>
        <dbReference type="ARBA" id="ARBA00022989"/>
    </source>
</evidence>
<feature type="transmembrane region" description="Helical" evidence="7">
    <location>
        <begin position="259"/>
        <end position="282"/>
    </location>
</feature>
<dbReference type="SMART" id="SM00679">
    <property type="entry name" value="CTNS"/>
    <property type="match status" value="2"/>
</dbReference>
<comment type="subcellular location">
    <subcellularLocation>
        <location evidence="1">Membrane</location>
        <topology evidence="1">Multi-pass membrane protein</topology>
    </subcellularLocation>
</comment>
<evidence type="ECO:0000313" key="9">
    <source>
        <dbReference type="Proteomes" id="UP000014254"/>
    </source>
</evidence>
<dbReference type="eggNOG" id="KOG2913">
    <property type="taxonomic scope" value="Eukaryota"/>
</dbReference>